<proteinExistence type="predicted"/>
<evidence type="ECO:0000313" key="2">
    <source>
        <dbReference type="Proteomes" id="UP001306950"/>
    </source>
</evidence>
<dbReference type="EMBL" id="JAZHPZ010000016">
    <property type="protein sequence ID" value="MEF2968578.1"/>
    <property type="molecule type" value="Genomic_DNA"/>
</dbReference>
<gene>
    <name evidence="1" type="ORF">V3851_22410</name>
</gene>
<dbReference type="Proteomes" id="UP001306950">
    <property type="component" value="Unassembled WGS sequence"/>
</dbReference>
<accession>A0ABU7VYZ3</accession>
<dbReference type="RefSeq" id="WP_331848757.1">
    <property type="nucleotide sequence ID" value="NZ_JAZHPZ010000016.1"/>
</dbReference>
<keyword evidence="2" id="KW-1185">Reference proteome</keyword>
<evidence type="ECO:0000313" key="1">
    <source>
        <dbReference type="EMBL" id="MEF2968578.1"/>
    </source>
</evidence>
<protein>
    <submittedName>
        <fullName evidence="1">Uncharacterized protein</fullName>
    </submittedName>
</protein>
<name>A0ABU7VYZ3_9BACL</name>
<sequence>MTAGRGTVEQDFIIERIREQFQCRVLWSEGRPCLEYKNIDELDRISDYVRANFDTELLDVFFTAIESLPAD</sequence>
<reference evidence="1 2" key="1">
    <citation type="submission" date="2024-02" db="EMBL/GenBank/DDBJ databases">
        <title>A nitrogen-fixing paenibacillus bacterium.</title>
        <authorList>
            <person name="Zhang W.L."/>
            <person name="Chen S.F."/>
        </authorList>
    </citation>
    <scope>NUCLEOTIDE SEQUENCE [LARGE SCALE GENOMIC DNA]</scope>
    <source>
        <strain evidence="1 2">M1</strain>
    </source>
</reference>
<organism evidence="1 2">
    <name type="scientific">Paenibacillus haidiansis</name>
    <dbReference type="NCBI Taxonomy" id="1574488"/>
    <lineage>
        <taxon>Bacteria</taxon>
        <taxon>Bacillati</taxon>
        <taxon>Bacillota</taxon>
        <taxon>Bacilli</taxon>
        <taxon>Bacillales</taxon>
        <taxon>Paenibacillaceae</taxon>
        <taxon>Paenibacillus</taxon>
    </lineage>
</organism>
<comment type="caution">
    <text evidence="1">The sequence shown here is derived from an EMBL/GenBank/DDBJ whole genome shotgun (WGS) entry which is preliminary data.</text>
</comment>